<sequence length="410" mass="42293" precursor="true">MRFQTQVHATKLTSALIASAVALAVASPAYAGKNNPAPIVYAGQAPQTGQSAPMPASRQPRLSAPARITAPAPGEEGKRIAFRYPGSSVAAAPAPTARNYASLEAPQMSQKQEITEAAVTPDAFDASVTADRIAATRQVPVVASEPLESLTLASAVSAGQGSVTPAPMNLTPAAVYSAMPTSTPVFDETGIGVVYGDEFVGLPTANGEVFAQEGLTAAHPTLPLPSLVQVINVDTQKAVVVRVNDRGPFEDGAMLQLSKQAASALAFGPDDRANVRVRYLGPAPVSGAVITTQQEKAPNNLVLASYQPTQSASAPVMYASAPQPARAVNVAMGQGDYFVQVGAFADIGNAQDFEASLGGSMPVVIVPARVNGADYFRVRVGPFPTRDSAAQARDQMADSGIANGRIVEDN</sequence>
<dbReference type="InterPro" id="IPR036908">
    <property type="entry name" value="RlpA-like_sf"/>
</dbReference>
<dbReference type="InterPro" id="IPR034718">
    <property type="entry name" value="RlpA"/>
</dbReference>
<dbReference type="EC" id="4.2.2.-" evidence="4"/>
<comment type="function">
    <text evidence="4">Lytic transglycosylase with a strong preference for naked glycan strands that lack stem peptides.</text>
</comment>
<dbReference type="InterPro" id="IPR007730">
    <property type="entry name" value="SPOR-like_dom"/>
</dbReference>
<evidence type="ECO:0000313" key="8">
    <source>
        <dbReference type="Proteomes" id="UP000024942"/>
    </source>
</evidence>
<dbReference type="Pfam" id="PF03330">
    <property type="entry name" value="DPBB_1"/>
    <property type="match status" value="1"/>
</dbReference>
<evidence type="ECO:0000313" key="7">
    <source>
        <dbReference type="EMBL" id="KDA02074.1"/>
    </source>
</evidence>
<dbReference type="NCBIfam" id="TIGR00413">
    <property type="entry name" value="rlpA"/>
    <property type="match status" value="1"/>
</dbReference>
<dbReference type="InterPro" id="IPR009009">
    <property type="entry name" value="RlpA-like_DPBB"/>
</dbReference>
<dbReference type="eggNOG" id="COG3087">
    <property type="taxonomic scope" value="Bacteria"/>
</dbReference>
<dbReference type="CDD" id="cd22268">
    <property type="entry name" value="DPBB_RlpA-like"/>
    <property type="match status" value="1"/>
</dbReference>
<dbReference type="GO" id="GO:0071555">
    <property type="term" value="P:cell wall organization"/>
    <property type="evidence" value="ECO:0007669"/>
    <property type="project" value="UniProtKB-KW"/>
</dbReference>
<gene>
    <name evidence="4" type="primary">rlpA</name>
    <name evidence="7" type="ORF">HOC_12733</name>
</gene>
<dbReference type="GO" id="GO:0042834">
    <property type="term" value="F:peptidoglycan binding"/>
    <property type="evidence" value="ECO:0007669"/>
    <property type="project" value="InterPro"/>
</dbReference>
<dbReference type="eggNOG" id="COG0797">
    <property type="taxonomic scope" value="Bacteria"/>
</dbReference>
<evidence type="ECO:0000256" key="2">
    <source>
        <dbReference type="ARBA" id="ARBA00023239"/>
    </source>
</evidence>
<dbReference type="RefSeq" id="WP_051624839.1">
    <property type="nucleotide sequence ID" value="NZ_ARYL01000018.1"/>
</dbReference>
<feature type="signal peptide" evidence="4">
    <location>
        <begin position="1"/>
        <end position="31"/>
    </location>
</feature>
<dbReference type="PANTHER" id="PTHR34183">
    <property type="entry name" value="ENDOLYTIC PEPTIDOGLYCAN TRANSGLYCOSYLASE RLPA"/>
    <property type="match status" value="1"/>
</dbReference>
<dbReference type="SUPFAM" id="SSF50685">
    <property type="entry name" value="Barwin-like endoglucanases"/>
    <property type="match status" value="1"/>
</dbReference>
<dbReference type="InterPro" id="IPR036680">
    <property type="entry name" value="SPOR-like_sf"/>
</dbReference>
<dbReference type="GO" id="GO:0000270">
    <property type="term" value="P:peptidoglycan metabolic process"/>
    <property type="evidence" value="ECO:0007669"/>
    <property type="project" value="UniProtKB-UniRule"/>
</dbReference>
<comment type="similarity">
    <text evidence="4 5">Belongs to the RlpA family.</text>
</comment>
<reference evidence="7 8" key="1">
    <citation type="journal article" date="2014" name="Antonie Van Leeuwenhoek">
        <title>Hyphomonas beringensis sp. nov. and Hyphomonas chukchiensis sp. nov., isolated from surface seawater of the Bering Sea and Chukchi Sea.</title>
        <authorList>
            <person name="Li C."/>
            <person name="Lai Q."/>
            <person name="Li G."/>
            <person name="Dong C."/>
            <person name="Wang J."/>
            <person name="Liao Y."/>
            <person name="Shao Z."/>
        </authorList>
    </citation>
    <scope>NUCLEOTIDE SEQUENCE [LARGE SCALE GENOMIC DNA]</scope>
    <source>
        <strain evidence="7 8">SCH89</strain>
    </source>
</reference>
<dbReference type="PATRIC" id="fig|1280953.3.peg.2565"/>
<dbReference type="GO" id="GO:0008932">
    <property type="term" value="F:lytic endotransglycosylase activity"/>
    <property type="evidence" value="ECO:0007669"/>
    <property type="project" value="UniProtKB-UniRule"/>
</dbReference>
<evidence type="ECO:0000256" key="1">
    <source>
        <dbReference type="ARBA" id="ARBA00022729"/>
    </source>
</evidence>
<dbReference type="PANTHER" id="PTHR34183:SF1">
    <property type="entry name" value="ENDOLYTIC PEPTIDOGLYCAN TRANSGLYCOSYLASE RLPA"/>
    <property type="match status" value="1"/>
</dbReference>
<proteinExistence type="inferred from homology"/>
<keyword evidence="7" id="KW-0449">Lipoprotein</keyword>
<protein>
    <recommendedName>
        <fullName evidence="4">Endolytic peptidoglycan transglycosylase RlpA</fullName>
        <ecNumber evidence="4">4.2.2.-</ecNumber>
    </recommendedName>
</protein>
<keyword evidence="1 4" id="KW-0732">Signal</keyword>
<feature type="domain" description="SPOR" evidence="6">
    <location>
        <begin position="331"/>
        <end position="409"/>
    </location>
</feature>
<dbReference type="OrthoDB" id="9779128at2"/>
<keyword evidence="3 4" id="KW-0961">Cell wall biogenesis/degradation</keyword>
<dbReference type="Pfam" id="PF05036">
    <property type="entry name" value="SPOR"/>
    <property type="match status" value="1"/>
</dbReference>
<organism evidence="7 8">
    <name type="scientific">Hyphomonas oceanitis SCH89</name>
    <dbReference type="NCBI Taxonomy" id="1280953"/>
    <lineage>
        <taxon>Bacteria</taxon>
        <taxon>Pseudomonadati</taxon>
        <taxon>Pseudomonadota</taxon>
        <taxon>Alphaproteobacteria</taxon>
        <taxon>Hyphomonadales</taxon>
        <taxon>Hyphomonadaceae</taxon>
        <taxon>Hyphomonas</taxon>
    </lineage>
</organism>
<dbReference type="SUPFAM" id="SSF110997">
    <property type="entry name" value="Sporulation related repeat"/>
    <property type="match status" value="1"/>
</dbReference>
<dbReference type="PROSITE" id="PS51724">
    <property type="entry name" value="SPOR"/>
    <property type="match status" value="1"/>
</dbReference>
<dbReference type="AlphaFoldDB" id="A0A059G5R6"/>
<name>A0A059G5R6_9PROT</name>
<keyword evidence="8" id="KW-1185">Reference proteome</keyword>
<evidence type="ECO:0000256" key="5">
    <source>
        <dbReference type="RuleBase" id="RU003495"/>
    </source>
</evidence>
<dbReference type="Gene3D" id="2.40.40.10">
    <property type="entry name" value="RlpA-like domain"/>
    <property type="match status" value="1"/>
</dbReference>
<accession>A0A059G5R6</accession>
<evidence type="ECO:0000256" key="3">
    <source>
        <dbReference type="ARBA" id="ARBA00023316"/>
    </source>
</evidence>
<dbReference type="Gene3D" id="3.30.70.1070">
    <property type="entry name" value="Sporulation related repeat"/>
    <property type="match status" value="1"/>
</dbReference>
<dbReference type="Proteomes" id="UP000024942">
    <property type="component" value="Unassembled WGS sequence"/>
</dbReference>
<dbReference type="HAMAP" id="MF_02071">
    <property type="entry name" value="RlpA"/>
    <property type="match status" value="1"/>
</dbReference>
<feature type="chain" id="PRO_5009982296" description="Endolytic peptidoglycan transglycosylase RlpA" evidence="4">
    <location>
        <begin position="32"/>
        <end position="410"/>
    </location>
</feature>
<evidence type="ECO:0000256" key="4">
    <source>
        <dbReference type="HAMAP-Rule" id="MF_02071"/>
    </source>
</evidence>
<dbReference type="EMBL" id="ARYL01000018">
    <property type="protein sequence ID" value="KDA02074.1"/>
    <property type="molecule type" value="Genomic_DNA"/>
</dbReference>
<keyword evidence="2 4" id="KW-0456">Lyase</keyword>
<dbReference type="STRING" id="1280953.HOC_12733"/>
<comment type="caution">
    <text evidence="7">The sequence shown here is derived from an EMBL/GenBank/DDBJ whole genome shotgun (WGS) entry which is preliminary data.</text>
</comment>
<dbReference type="InterPro" id="IPR012997">
    <property type="entry name" value="RplA"/>
</dbReference>
<evidence type="ECO:0000259" key="6">
    <source>
        <dbReference type="PROSITE" id="PS51724"/>
    </source>
</evidence>